<accession>A0A8H4KWU2</accession>
<organism evidence="5 6">
    <name type="scientific">Fusarium austroafricanum</name>
    <dbReference type="NCBI Taxonomy" id="2364996"/>
    <lineage>
        <taxon>Eukaryota</taxon>
        <taxon>Fungi</taxon>
        <taxon>Dikarya</taxon>
        <taxon>Ascomycota</taxon>
        <taxon>Pezizomycotina</taxon>
        <taxon>Sordariomycetes</taxon>
        <taxon>Hypocreomycetidae</taxon>
        <taxon>Hypocreales</taxon>
        <taxon>Nectriaceae</taxon>
        <taxon>Fusarium</taxon>
        <taxon>Fusarium concolor species complex</taxon>
    </lineage>
</organism>
<dbReference type="PANTHER" id="PTHR43248:SF25">
    <property type="entry name" value="AB HYDROLASE-1 DOMAIN-CONTAINING PROTEIN-RELATED"/>
    <property type="match status" value="1"/>
</dbReference>
<keyword evidence="5" id="KW-0645">Protease</keyword>
<feature type="signal peptide" evidence="3">
    <location>
        <begin position="1"/>
        <end position="18"/>
    </location>
</feature>
<evidence type="ECO:0000256" key="1">
    <source>
        <dbReference type="ARBA" id="ARBA00010088"/>
    </source>
</evidence>
<feature type="domain" description="Peptidase S33 tripeptidyl aminopeptidase-like C-terminal" evidence="4">
    <location>
        <begin position="431"/>
        <end position="520"/>
    </location>
</feature>
<name>A0A8H4KWU2_9HYPO</name>
<dbReference type="SUPFAM" id="SSF53474">
    <property type="entry name" value="alpha/beta-Hydrolases"/>
    <property type="match status" value="2"/>
</dbReference>
<comment type="caution">
    <text evidence="5">The sequence shown here is derived from an EMBL/GenBank/DDBJ whole genome shotgun (WGS) entry which is preliminary data.</text>
</comment>
<protein>
    <submittedName>
        <fullName evidence="5">Peptidase S33 tripeptidyl aminopeptidase-lik</fullName>
    </submittedName>
</protein>
<gene>
    <name evidence="5" type="ORF">F53441_877</name>
</gene>
<keyword evidence="5" id="KW-0031">Aminopeptidase</keyword>
<dbReference type="Pfam" id="PF08386">
    <property type="entry name" value="Abhydrolase_4"/>
    <property type="match status" value="1"/>
</dbReference>
<dbReference type="GO" id="GO:0004177">
    <property type="term" value="F:aminopeptidase activity"/>
    <property type="evidence" value="ECO:0007669"/>
    <property type="project" value="UniProtKB-KW"/>
</dbReference>
<dbReference type="AlphaFoldDB" id="A0A8H4KWU2"/>
<feature type="chain" id="PRO_5034107613" evidence="3">
    <location>
        <begin position="19"/>
        <end position="535"/>
    </location>
</feature>
<sequence length="535" mass="58040">MLILQVVSFVLLAPLTGAVSLKPKGLKWEKCKDIVSNSSLPYKCATHEVPLDWTAPQNNTIKLQLIKVPATKQPAKGSIQFNFGGPGLEGRNTLLAFAERLLLSTGGTYDLVAFDPRGTGNTIPFNCSKDPSDLYSLVLNAKPTDSDGSAEARDWAFGEAITSRCYYHDRDIGEMIGTAFGARDLMSVAEVLDKDRKLRYWGKIPSSWGDGGLLTNTAGFSYGTTLGATVSAMFPDRIDRVILDGTQNIHEYYHGFGEIEQWTDADRLFSTMLSTCIDAGAKRCPLAATYNDSSTLEKDIWNAMGELKKNPLAITTLETSLILDHLEFKGILANALDGIDSWPAVAAAVQLLLERNTDNKEFANLITKLLPFTTSDQAANALGAIRTMGIRGSDRFTRAKSRKDLSTTVAEQEKLSRMIGGTAAMLALATSRWKFHAKERYEGSWQNITTAHPLLVIGNTLDAKTSLKCAHNTSAIFDDSVVLEVQAYGHTSLAGVSNCSDSATAAYFVNGTLPSKGKACPVDIHPYEESPTKGS</sequence>
<keyword evidence="6" id="KW-1185">Reference proteome</keyword>
<evidence type="ECO:0000256" key="2">
    <source>
        <dbReference type="ARBA" id="ARBA00022801"/>
    </source>
</evidence>
<evidence type="ECO:0000313" key="6">
    <source>
        <dbReference type="Proteomes" id="UP000605986"/>
    </source>
</evidence>
<dbReference type="Gene3D" id="3.40.50.1820">
    <property type="entry name" value="alpha/beta hydrolase"/>
    <property type="match status" value="1"/>
</dbReference>
<dbReference type="EMBL" id="JAADJG010000034">
    <property type="protein sequence ID" value="KAF4457089.1"/>
    <property type="molecule type" value="Genomic_DNA"/>
</dbReference>
<evidence type="ECO:0000313" key="5">
    <source>
        <dbReference type="EMBL" id="KAF4457089.1"/>
    </source>
</evidence>
<proteinExistence type="inferred from homology"/>
<dbReference type="InterPro" id="IPR029058">
    <property type="entry name" value="AB_hydrolase_fold"/>
</dbReference>
<comment type="similarity">
    <text evidence="1">Belongs to the peptidase S33 family.</text>
</comment>
<dbReference type="InterPro" id="IPR013595">
    <property type="entry name" value="Pept_S33_TAP-like_C"/>
</dbReference>
<reference evidence="5" key="1">
    <citation type="submission" date="2020-01" db="EMBL/GenBank/DDBJ databases">
        <title>Identification and distribution of gene clusters putatively required for synthesis of sphingolipid metabolism inhibitors in phylogenetically diverse species of the filamentous fungus Fusarium.</title>
        <authorList>
            <person name="Kim H.-S."/>
            <person name="Busman M."/>
            <person name="Brown D.W."/>
            <person name="Divon H."/>
            <person name="Uhlig S."/>
            <person name="Proctor R.H."/>
        </authorList>
    </citation>
    <scope>NUCLEOTIDE SEQUENCE</scope>
    <source>
        <strain evidence="5">NRRL 53441</strain>
    </source>
</reference>
<dbReference type="Proteomes" id="UP000605986">
    <property type="component" value="Unassembled WGS sequence"/>
</dbReference>
<dbReference type="PANTHER" id="PTHR43248">
    <property type="entry name" value="2-SUCCINYL-6-HYDROXY-2,4-CYCLOHEXADIENE-1-CARBOXYLATE SYNTHASE"/>
    <property type="match status" value="1"/>
</dbReference>
<evidence type="ECO:0000259" key="4">
    <source>
        <dbReference type="Pfam" id="PF08386"/>
    </source>
</evidence>
<dbReference type="OrthoDB" id="425534at2759"/>
<dbReference type="InterPro" id="IPR051601">
    <property type="entry name" value="Serine_prot/Carboxylest_S33"/>
</dbReference>
<evidence type="ECO:0000256" key="3">
    <source>
        <dbReference type="SAM" id="SignalP"/>
    </source>
</evidence>
<keyword evidence="3" id="KW-0732">Signal</keyword>
<keyword evidence="2" id="KW-0378">Hydrolase</keyword>